<dbReference type="PROSITE" id="PS51197">
    <property type="entry name" value="HTH_RRF2_2"/>
    <property type="match status" value="1"/>
</dbReference>
<sequence length="153" mass="16206">MISQTVEYALRAVVFLADQAPRARTNSQIAKATKVPAAYLSKVLQGLRRAGIVQSTRGIGGGSSLAVAPDALTLLQVVNAVEPLQRIRKCPLALAAHGVHLCPLHQRLDNALASFEEAFAQTTLAELLAEPTSSIPLCDFPRGKKPGASQRAT</sequence>
<dbReference type="SUPFAM" id="SSF46785">
    <property type="entry name" value="Winged helix' DNA-binding domain"/>
    <property type="match status" value="1"/>
</dbReference>
<proteinExistence type="predicted"/>
<gene>
    <name evidence="1" type="ORF">Pla8534_31200</name>
</gene>
<dbReference type="OrthoDB" id="9800519at2"/>
<dbReference type="Pfam" id="PF02082">
    <property type="entry name" value="Rrf2"/>
    <property type="match status" value="1"/>
</dbReference>
<dbReference type="NCBIfam" id="TIGR00738">
    <property type="entry name" value="rrf2_super"/>
    <property type="match status" value="1"/>
</dbReference>
<dbReference type="InterPro" id="IPR036388">
    <property type="entry name" value="WH-like_DNA-bd_sf"/>
</dbReference>
<dbReference type="Gene3D" id="1.10.10.10">
    <property type="entry name" value="Winged helix-like DNA-binding domain superfamily/Winged helix DNA-binding domain"/>
    <property type="match status" value="1"/>
</dbReference>
<dbReference type="KEGG" id="lcre:Pla8534_31200"/>
<protein>
    <submittedName>
        <fullName evidence="1">Iron-responsive transcriptional regulator</fullName>
    </submittedName>
</protein>
<evidence type="ECO:0000313" key="1">
    <source>
        <dbReference type="EMBL" id="QDU95305.1"/>
    </source>
</evidence>
<keyword evidence="2" id="KW-1185">Reference proteome</keyword>
<organism evidence="1 2">
    <name type="scientific">Lignipirellula cremea</name>
    <dbReference type="NCBI Taxonomy" id="2528010"/>
    <lineage>
        <taxon>Bacteria</taxon>
        <taxon>Pseudomonadati</taxon>
        <taxon>Planctomycetota</taxon>
        <taxon>Planctomycetia</taxon>
        <taxon>Pirellulales</taxon>
        <taxon>Pirellulaceae</taxon>
        <taxon>Lignipirellula</taxon>
    </lineage>
</organism>
<reference evidence="1 2" key="1">
    <citation type="submission" date="2019-02" db="EMBL/GenBank/DDBJ databases">
        <title>Deep-cultivation of Planctomycetes and their phenomic and genomic characterization uncovers novel biology.</title>
        <authorList>
            <person name="Wiegand S."/>
            <person name="Jogler M."/>
            <person name="Boedeker C."/>
            <person name="Pinto D."/>
            <person name="Vollmers J."/>
            <person name="Rivas-Marin E."/>
            <person name="Kohn T."/>
            <person name="Peeters S.H."/>
            <person name="Heuer A."/>
            <person name="Rast P."/>
            <person name="Oberbeckmann S."/>
            <person name="Bunk B."/>
            <person name="Jeske O."/>
            <person name="Meyerdierks A."/>
            <person name="Storesund J.E."/>
            <person name="Kallscheuer N."/>
            <person name="Luecker S."/>
            <person name="Lage O.M."/>
            <person name="Pohl T."/>
            <person name="Merkel B.J."/>
            <person name="Hornburger P."/>
            <person name="Mueller R.-W."/>
            <person name="Bruemmer F."/>
            <person name="Labrenz M."/>
            <person name="Spormann A.M."/>
            <person name="Op den Camp H."/>
            <person name="Overmann J."/>
            <person name="Amann R."/>
            <person name="Jetten M.S.M."/>
            <person name="Mascher T."/>
            <person name="Medema M.H."/>
            <person name="Devos D.P."/>
            <person name="Kaster A.-K."/>
            <person name="Ovreas L."/>
            <person name="Rohde M."/>
            <person name="Galperin M.Y."/>
            <person name="Jogler C."/>
        </authorList>
    </citation>
    <scope>NUCLEOTIDE SEQUENCE [LARGE SCALE GENOMIC DNA]</scope>
    <source>
        <strain evidence="1 2">Pla85_3_4</strain>
    </source>
</reference>
<evidence type="ECO:0000313" key="2">
    <source>
        <dbReference type="Proteomes" id="UP000317648"/>
    </source>
</evidence>
<dbReference type="PANTHER" id="PTHR33221">
    <property type="entry name" value="WINGED HELIX-TURN-HELIX TRANSCRIPTIONAL REGULATOR, RRF2 FAMILY"/>
    <property type="match status" value="1"/>
</dbReference>
<dbReference type="RefSeq" id="WP_145054061.1">
    <property type="nucleotide sequence ID" value="NZ_CP036433.1"/>
</dbReference>
<dbReference type="PANTHER" id="PTHR33221:SF13">
    <property type="entry name" value="TRANSCRIPTIONAL REGULATOR-RELATED"/>
    <property type="match status" value="1"/>
</dbReference>
<dbReference type="GO" id="GO:0005829">
    <property type="term" value="C:cytosol"/>
    <property type="evidence" value="ECO:0007669"/>
    <property type="project" value="TreeGrafter"/>
</dbReference>
<dbReference type="EMBL" id="CP036433">
    <property type="protein sequence ID" value="QDU95305.1"/>
    <property type="molecule type" value="Genomic_DNA"/>
</dbReference>
<dbReference type="InterPro" id="IPR000944">
    <property type="entry name" value="Tscrpt_reg_Rrf2"/>
</dbReference>
<name>A0A518DTZ1_9BACT</name>
<accession>A0A518DTZ1</accession>
<dbReference type="GO" id="GO:0003700">
    <property type="term" value="F:DNA-binding transcription factor activity"/>
    <property type="evidence" value="ECO:0007669"/>
    <property type="project" value="TreeGrafter"/>
</dbReference>
<dbReference type="Proteomes" id="UP000317648">
    <property type="component" value="Chromosome"/>
</dbReference>
<dbReference type="AlphaFoldDB" id="A0A518DTZ1"/>
<dbReference type="InterPro" id="IPR036390">
    <property type="entry name" value="WH_DNA-bd_sf"/>
</dbReference>